<dbReference type="Pfam" id="PF06916">
    <property type="entry name" value="FAM210A-B_dom"/>
    <property type="match status" value="1"/>
</dbReference>
<dbReference type="Proteomes" id="UP001652628">
    <property type="component" value="Unplaced"/>
</dbReference>
<feature type="domain" description="DUF1279" evidence="3">
    <location>
        <begin position="217"/>
        <end position="302"/>
    </location>
</feature>
<dbReference type="RefSeq" id="XP_070855088.1">
    <property type="nucleotide sequence ID" value="XM_070998987.1"/>
</dbReference>
<keyword evidence="2" id="KW-0472">Membrane</keyword>
<keyword evidence="4" id="KW-1185">Reference proteome</keyword>
<dbReference type="InterPro" id="IPR045866">
    <property type="entry name" value="FAM210A/B-like"/>
</dbReference>
<feature type="transmembrane region" description="Helical" evidence="2">
    <location>
        <begin position="287"/>
        <end position="307"/>
    </location>
</feature>
<sequence length="321" mass="35512">MFVTPGKLTMLHKGRLPIGFFHVKRTDVQPFCFSVALGNFMDSNRISLPINVDTAKTTRFSSTVTRAHSYISSINITTYNSFNAVLGSLSFCKDPLVQSYDCFGLISLSSAMRSNVPMPFRGLNKFSHLKMPGGQCSEEYKFIAQNLEFSHNSGLRNCLQADRATYQNAFLDSNGKGFTKRRSYSTQSTPPNSPTTKSAQSNWISKESFVKLNKRERLKKAFKKYGASIVAFHVGMSLISLGSFYVLISSGINLVPVMEFFGIASPTIAEKVATGSTFVVAYAVHKVFAPARVSITLAAIPFIIRYLRSKGVKIPKTKNNI</sequence>
<dbReference type="PANTHER" id="PTHR21377">
    <property type="entry name" value="PROTEIN FAM210B, MITOCHONDRIAL"/>
    <property type="match status" value="1"/>
</dbReference>
<feature type="region of interest" description="Disordered" evidence="1">
    <location>
        <begin position="177"/>
        <end position="201"/>
    </location>
</feature>
<protein>
    <submittedName>
        <fullName evidence="5">Uncharacterized protein isoform X1</fullName>
    </submittedName>
</protein>
<feature type="compositionally biased region" description="Low complexity" evidence="1">
    <location>
        <begin position="184"/>
        <end position="198"/>
    </location>
</feature>
<name>A0ABM4TYR6_DROSZ</name>
<keyword evidence="2" id="KW-0812">Transmembrane</keyword>
<feature type="transmembrane region" description="Helical" evidence="2">
    <location>
        <begin position="225"/>
        <end position="248"/>
    </location>
</feature>
<evidence type="ECO:0000313" key="4">
    <source>
        <dbReference type="Proteomes" id="UP001652628"/>
    </source>
</evidence>
<keyword evidence="2" id="KW-1133">Transmembrane helix</keyword>
<dbReference type="PANTHER" id="PTHR21377:SF0">
    <property type="entry name" value="PROTEIN FAM210B, MITOCHONDRIAL"/>
    <property type="match status" value="1"/>
</dbReference>
<gene>
    <name evidence="5" type="primary">LOC139354746</name>
</gene>
<organism evidence="4 5">
    <name type="scientific">Drosophila suzukii</name>
    <name type="common">Spotted-wing drosophila fruit fly</name>
    <dbReference type="NCBI Taxonomy" id="28584"/>
    <lineage>
        <taxon>Eukaryota</taxon>
        <taxon>Metazoa</taxon>
        <taxon>Ecdysozoa</taxon>
        <taxon>Arthropoda</taxon>
        <taxon>Hexapoda</taxon>
        <taxon>Insecta</taxon>
        <taxon>Pterygota</taxon>
        <taxon>Neoptera</taxon>
        <taxon>Endopterygota</taxon>
        <taxon>Diptera</taxon>
        <taxon>Brachycera</taxon>
        <taxon>Muscomorpha</taxon>
        <taxon>Ephydroidea</taxon>
        <taxon>Drosophilidae</taxon>
        <taxon>Drosophila</taxon>
        <taxon>Sophophora</taxon>
    </lineage>
</organism>
<evidence type="ECO:0000313" key="5">
    <source>
        <dbReference type="RefSeq" id="XP_070855088.1"/>
    </source>
</evidence>
<dbReference type="InterPro" id="IPR009688">
    <property type="entry name" value="FAM210A/B-like_dom"/>
</dbReference>
<accession>A0ABM4TYR6</accession>
<proteinExistence type="predicted"/>
<reference evidence="5" key="1">
    <citation type="submission" date="2025-08" db="UniProtKB">
        <authorList>
            <consortium name="RefSeq"/>
        </authorList>
    </citation>
    <scope>IDENTIFICATION</scope>
</reference>
<evidence type="ECO:0000256" key="2">
    <source>
        <dbReference type="SAM" id="Phobius"/>
    </source>
</evidence>
<evidence type="ECO:0000259" key="3">
    <source>
        <dbReference type="Pfam" id="PF06916"/>
    </source>
</evidence>
<dbReference type="GeneID" id="139354746"/>
<evidence type="ECO:0000256" key="1">
    <source>
        <dbReference type="SAM" id="MobiDB-lite"/>
    </source>
</evidence>